<keyword evidence="6" id="KW-0347">Helicase</keyword>
<gene>
    <name evidence="13 16" type="primary">mfd</name>
    <name evidence="16" type="ORF">J3A84_08200</name>
</gene>
<evidence type="ECO:0000256" key="9">
    <source>
        <dbReference type="ARBA" id="ARBA00023204"/>
    </source>
</evidence>
<dbReference type="GO" id="GO:0003684">
    <property type="term" value="F:damaged DNA binding"/>
    <property type="evidence" value="ECO:0007669"/>
    <property type="project" value="InterPro"/>
</dbReference>
<dbReference type="GO" id="GO:0005737">
    <property type="term" value="C:cytoplasm"/>
    <property type="evidence" value="ECO:0007669"/>
    <property type="project" value="UniProtKB-SubCell"/>
</dbReference>
<dbReference type="InterPro" id="IPR036101">
    <property type="entry name" value="CarD-like/TRCF_RID_sf"/>
</dbReference>
<keyword evidence="7 13" id="KW-0067">ATP-binding</keyword>
<evidence type="ECO:0000313" key="16">
    <source>
        <dbReference type="EMBL" id="MBO1265007.1"/>
    </source>
</evidence>
<feature type="domain" description="Helicase ATP-binding" evidence="14">
    <location>
        <begin position="645"/>
        <end position="806"/>
    </location>
</feature>
<dbReference type="InterPro" id="IPR004576">
    <property type="entry name" value="Mfd"/>
</dbReference>
<evidence type="ECO:0000256" key="3">
    <source>
        <dbReference type="ARBA" id="ARBA00022741"/>
    </source>
</evidence>
<evidence type="ECO:0000256" key="7">
    <source>
        <dbReference type="ARBA" id="ARBA00022840"/>
    </source>
</evidence>
<dbReference type="GO" id="GO:0000716">
    <property type="term" value="P:transcription-coupled nucleotide-excision repair, DNA damage recognition"/>
    <property type="evidence" value="ECO:0007669"/>
    <property type="project" value="UniProtKB-UniRule"/>
</dbReference>
<dbReference type="GO" id="GO:0003678">
    <property type="term" value="F:DNA helicase activity"/>
    <property type="evidence" value="ECO:0007669"/>
    <property type="project" value="TreeGrafter"/>
</dbReference>
<evidence type="ECO:0000256" key="13">
    <source>
        <dbReference type="HAMAP-Rule" id="MF_00969"/>
    </source>
</evidence>
<keyword evidence="5 13" id="KW-0378">Hydrolase</keyword>
<dbReference type="Gene3D" id="3.40.50.11180">
    <property type="match status" value="1"/>
</dbReference>
<dbReference type="SUPFAM" id="SSF141259">
    <property type="entry name" value="CarD-like"/>
    <property type="match status" value="1"/>
</dbReference>
<dbReference type="NCBIfam" id="TIGR00580">
    <property type="entry name" value="mfd"/>
    <property type="match status" value="1"/>
</dbReference>
<comment type="function">
    <text evidence="13">Couples transcription and DNA repair by recognizing RNA polymerase (RNAP) stalled at DNA lesions. Mediates ATP-dependent release of RNAP and its truncated transcript from the DNA, and recruitment of nucleotide excision repair machinery to the damaged site.</text>
</comment>
<evidence type="ECO:0000256" key="6">
    <source>
        <dbReference type="ARBA" id="ARBA00022806"/>
    </source>
</evidence>
<dbReference type="AlphaFoldDB" id="A0A939H679"/>
<dbReference type="RefSeq" id="WP_207599526.1">
    <property type="nucleotide sequence ID" value="NZ_JAFNJU010000005.1"/>
</dbReference>
<dbReference type="HAMAP" id="MF_00969">
    <property type="entry name" value="TRCF"/>
    <property type="match status" value="1"/>
</dbReference>
<dbReference type="SUPFAM" id="SSF143517">
    <property type="entry name" value="TRCF domain-like"/>
    <property type="match status" value="1"/>
</dbReference>
<dbReference type="InterPro" id="IPR027417">
    <property type="entry name" value="P-loop_NTPase"/>
</dbReference>
<dbReference type="Pfam" id="PF00271">
    <property type="entry name" value="Helicase_C"/>
    <property type="match status" value="1"/>
</dbReference>
<dbReference type="GO" id="GO:0006355">
    <property type="term" value="P:regulation of DNA-templated transcription"/>
    <property type="evidence" value="ECO:0007669"/>
    <property type="project" value="UniProtKB-UniRule"/>
</dbReference>
<evidence type="ECO:0000259" key="14">
    <source>
        <dbReference type="PROSITE" id="PS51192"/>
    </source>
</evidence>
<sequence>MRLEGLRQELYKDKTFKELRNGIKDRKYPVGVYGVSESAKAFLISALFGKEKESLFVFASKDMDAKNLYEDLLLYESEVYYFPAKEAVFYNIDAISGDLRWERLKVMKELMNGKKKIIVTTIEALASTYAPFDYFREYFFTIEKDMEIDLKDLAQKLTSSGYFRAELVEGKGEFALRGGILDVFPPDGQLPYRIELFGDEIDSIRTFNAETQRSIEQVDSFEIFPAKEIILDEQRMRKGAEAIQSELDSIIRNKAKRKGYEKEALEKLKSHTASNLEYLKEGMFFDNVDAFLPYFFDQPSTFFDFIGKGKIIIDDTANSLGKLESTYMEFREDYEAFLARGEIMPTQGDILIDKDFLIDTLRDGEVITLNQFQKTERFLPPRALVSFNQMTIYNYQGQLDMLIADIKEKKKRGYTVVILAGTRPRGERLVDVLRDKGIESVYKDTLSTLDYANVVITFGNQLRGFEFPDLKLALISDKEVFGEAKRKKKKKINKGKGLAKINSFTELKKGDYVVHVNHGIGVFLGIRQLEAQGLIRDYLEIQYDRNDKLFIPVEQLDMVQRYIGTEGKDPKINKLGGQEWSKAKAKVKRSVDEIAEDLVKLYAEREKVRGYQFSDDTEWQKQFEDEFAYEETEDQLKSAEEIKKDMEEAKVMDRLLCGDVGYGKTEVAMRAAFKAVMDSKQVAVLVPTTILAEQHYHSFRKRFKGYPMKVDMISRFRNPKEQKETLRKLKEGNVDILIGTHKILSKSVQWKDLGLLIVDEEQRFGVAHKEKLKSAKKNVDVLTLSATPIPRTLHMSLSGIRDISLIETPPDERYPIQTYVVEFNEQLVRDAILREKARNGQVYFVHNRVDDIHVVHSYLSKLVPEVVFDVAHGQMNERELENAMKNFMENMTDVLICTTIIETGMDIQNVNTIIVDNADKLGLSQLYQLRGRVGRTNRIAYAYLTYKKDKVLTEVAEKRLRALKDFTELGSGFKIAMRDLEIRGAGNLMGKAQHGQMSVVGYDLYVKMLDTAIKMITGEIMEEKVDTTIDMKIDAYIPSSYIAEEAHKIEVYKRIASMESEEDYEDIKEELLDRFSDIPDSLYNLMDIARLKFYANRAGVLEIRDRGRDILITFASSEKLTPEKVDVFLKKYAARTEFQRKEPAVAFKITEKEKYQTMDALTRLMKELIEADAVAKEA</sequence>
<comment type="subcellular location">
    <subcellularLocation>
        <location evidence="1 13">Cytoplasm</location>
    </subcellularLocation>
</comment>
<keyword evidence="3 13" id="KW-0547">Nucleotide-binding</keyword>
<evidence type="ECO:0000256" key="11">
    <source>
        <dbReference type="ARBA" id="ARBA00061399"/>
    </source>
</evidence>
<dbReference type="Gene3D" id="3.40.50.300">
    <property type="entry name" value="P-loop containing nucleotide triphosphate hydrolases"/>
    <property type="match status" value="2"/>
</dbReference>
<evidence type="ECO:0000256" key="8">
    <source>
        <dbReference type="ARBA" id="ARBA00023125"/>
    </source>
</evidence>
<name>A0A939H679_9CLOT</name>
<dbReference type="InterPro" id="IPR041471">
    <property type="entry name" value="UvrB_inter"/>
</dbReference>
<dbReference type="Pfam" id="PF03461">
    <property type="entry name" value="TRCF"/>
    <property type="match status" value="1"/>
</dbReference>
<evidence type="ECO:0000259" key="15">
    <source>
        <dbReference type="PROSITE" id="PS51194"/>
    </source>
</evidence>
<dbReference type="Gene3D" id="3.90.1150.50">
    <property type="entry name" value="Transcription-repair-coupling factor, D7 domain"/>
    <property type="match status" value="1"/>
</dbReference>
<dbReference type="InterPro" id="IPR014001">
    <property type="entry name" value="Helicase_ATP-bd"/>
</dbReference>
<evidence type="ECO:0000313" key="17">
    <source>
        <dbReference type="Proteomes" id="UP000664218"/>
    </source>
</evidence>
<comment type="caution">
    <text evidence="16">The sequence shown here is derived from an EMBL/GenBank/DDBJ whole genome shotgun (WGS) entry which is preliminary data.</text>
</comment>
<keyword evidence="4 13" id="KW-0227">DNA damage</keyword>
<keyword evidence="2 13" id="KW-0963">Cytoplasm</keyword>
<evidence type="ECO:0000256" key="12">
    <source>
        <dbReference type="ARBA" id="ARBA00070128"/>
    </source>
</evidence>
<dbReference type="GO" id="GO:0016787">
    <property type="term" value="F:hydrolase activity"/>
    <property type="evidence" value="ECO:0007669"/>
    <property type="project" value="UniProtKB-KW"/>
</dbReference>
<dbReference type="InterPro" id="IPR005118">
    <property type="entry name" value="TRCF_C"/>
</dbReference>
<dbReference type="SUPFAM" id="SSF52540">
    <property type="entry name" value="P-loop containing nucleoside triphosphate hydrolases"/>
    <property type="match status" value="4"/>
</dbReference>
<evidence type="ECO:0000256" key="2">
    <source>
        <dbReference type="ARBA" id="ARBA00022490"/>
    </source>
</evidence>
<dbReference type="SMART" id="SM00490">
    <property type="entry name" value="HELICc"/>
    <property type="match status" value="1"/>
</dbReference>
<dbReference type="PROSITE" id="PS51192">
    <property type="entry name" value="HELICASE_ATP_BIND_1"/>
    <property type="match status" value="1"/>
</dbReference>
<evidence type="ECO:0000256" key="4">
    <source>
        <dbReference type="ARBA" id="ARBA00022763"/>
    </source>
</evidence>
<dbReference type="InterPro" id="IPR047112">
    <property type="entry name" value="RecG/Mfd"/>
</dbReference>
<dbReference type="EMBL" id="JAFNJU010000005">
    <property type="protein sequence ID" value="MBO1265007.1"/>
    <property type="molecule type" value="Genomic_DNA"/>
</dbReference>
<evidence type="ECO:0000256" key="10">
    <source>
        <dbReference type="ARBA" id="ARBA00061104"/>
    </source>
</evidence>
<dbReference type="FunFam" id="3.40.50.300:FF:000546">
    <property type="entry name" value="Transcription-repair-coupling factor"/>
    <property type="match status" value="1"/>
</dbReference>
<dbReference type="InterPro" id="IPR011545">
    <property type="entry name" value="DEAD/DEAH_box_helicase_dom"/>
</dbReference>
<dbReference type="SMART" id="SM00982">
    <property type="entry name" value="TRCF"/>
    <property type="match status" value="1"/>
</dbReference>
<dbReference type="PANTHER" id="PTHR47964">
    <property type="entry name" value="ATP-DEPENDENT DNA HELICASE HOMOLOG RECG, CHLOROPLASTIC"/>
    <property type="match status" value="1"/>
</dbReference>
<dbReference type="InterPro" id="IPR001650">
    <property type="entry name" value="Helicase_C-like"/>
</dbReference>
<dbReference type="Gene3D" id="2.40.10.170">
    <property type="match status" value="1"/>
</dbReference>
<feature type="domain" description="Helicase C-terminal" evidence="15">
    <location>
        <begin position="815"/>
        <end position="981"/>
    </location>
</feature>
<dbReference type="Gene3D" id="3.30.2060.10">
    <property type="entry name" value="Penicillin-binding protein 1b domain"/>
    <property type="match status" value="1"/>
</dbReference>
<dbReference type="EC" id="3.6.4.-" evidence="13"/>
<accession>A0A939H679</accession>
<proteinExistence type="inferred from homology"/>
<dbReference type="InterPro" id="IPR037235">
    <property type="entry name" value="TRCF-like_C_D7"/>
</dbReference>
<dbReference type="SMART" id="SM01058">
    <property type="entry name" value="CarD_TRCF"/>
    <property type="match status" value="1"/>
</dbReference>
<dbReference type="InterPro" id="IPR003711">
    <property type="entry name" value="CarD-like/TRCF_RID"/>
</dbReference>
<dbReference type="GO" id="GO:0005524">
    <property type="term" value="F:ATP binding"/>
    <property type="evidence" value="ECO:0007669"/>
    <property type="project" value="UniProtKB-UniRule"/>
</dbReference>
<dbReference type="Proteomes" id="UP000664218">
    <property type="component" value="Unassembled WGS sequence"/>
</dbReference>
<dbReference type="CDD" id="cd17991">
    <property type="entry name" value="DEXHc_TRCF"/>
    <property type="match status" value="1"/>
</dbReference>
<keyword evidence="9 13" id="KW-0234">DNA repair</keyword>
<comment type="similarity">
    <text evidence="10 13">In the N-terminal section; belongs to the UvrB family.</text>
</comment>
<dbReference type="Pfam" id="PF00270">
    <property type="entry name" value="DEAD"/>
    <property type="match status" value="1"/>
</dbReference>
<dbReference type="Pfam" id="PF17757">
    <property type="entry name" value="UvrB_inter"/>
    <property type="match status" value="1"/>
</dbReference>
<comment type="similarity">
    <text evidence="11 13">In the C-terminal section; belongs to the helicase family. RecG subfamily.</text>
</comment>
<evidence type="ECO:0000256" key="1">
    <source>
        <dbReference type="ARBA" id="ARBA00004496"/>
    </source>
</evidence>
<dbReference type="SMART" id="SM00487">
    <property type="entry name" value="DEXDc"/>
    <property type="match status" value="1"/>
</dbReference>
<evidence type="ECO:0000256" key="5">
    <source>
        <dbReference type="ARBA" id="ARBA00022801"/>
    </source>
</evidence>
<keyword evidence="17" id="KW-1185">Reference proteome</keyword>
<dbReference type="PROSITE" id="PS51194">
    <property type="entry name" value="HELICASE_CTER"/>
    <property type="match status" value="1"/>
</dbReference>
<dbReference type="PANTHER" id="PTHR47964:SF1">
    <property type="entry name" value="ATP-DEPENDENT DNA HELICASE HOMOLOG RECG, CHLOROPLASTIC"/>
    <property type="match status" value="1"/>
</dbReference>
<protein>
    <recommendedName>
        <fullName evidence="12 13">Transcription-repair-coupling factor</fullName>
        <shortName evidence="13">TRCF</shortName>
        <ecNumber evidence="13">3.6.4.-</ecNumber>
    </recommendedName>
</protein>
<reference evidence="16" key="1">
    <citation type="submission" date="2021-03" db="EMBL/GenBank/DDBJ databases">
        <title>Proteiniclasticum marinus sp. nov., isolated from tidal flat sediment.</title>
        <authorList>
            <person name="Namirimu T."/>
            <person name="Yang J.-A."/>
            <person name="Yang S.-H."/>
            <person name="Kim Y.-J."/>
            <person name="Kwon K.K."/>
        </authorList>
    </citation>
    <scope>NUCLEOTIDE SEQUENCE</scope>
    <source>
        <strain evidence="16">SCR006</strain>
    </source>
</reference>
<keyword evidence="8 13" id="KW-0238">DNA-binding</keyword>
<dbReference type="Pfam" id="PF02559">
    <property type="entry name" value="CarD_TRCF_RID"/>
    <property type="match status" value="1"/>
</dbReference>
<organism evidence="16 17">
    <name type="scientific">Proteiniclasticum aestuarii</name>
    <dbReference type="NCBI Taxonomy" id="2817862"/>
    <lineage>
        <taxon>Bacteria</taxon>
        <taxon>Bacillati</taxon>
        <taxon>Bacillota</taxon>
        <taxon>Clostridia</taxon>
        <taxon>Eubacteriales</taxon>
        <taxon>Clostridiaceae</taxon>
        <taxon>Proteiniclasticum</taxon>
    </lineage>
</organism>